<gene>
    <name evidence="1" type="ORF">ACAT0790_LOCUS8816</name>
</gene>
<evidence type="ECO:0000313" key="1">
    <source>
        <dbReference type="EMBL" id="CAD9104015.1"/>
    </source>
</evidence>
<proteinExistence type="predicted"/>
<organism evidence="1">
    <name type="scientific">Alexandrium catenella</name>
    <name type="common">Red tide dinoflagellate</name>
    <name type="synonym">Gonyaulax catenella</name>
    <dbReference type="NCBI Taxonomy" id="2925"/>
    <lineage>
        <taxon>Eukaryota</taxon>
        <taxon>Sar</taxon>
        <taxon>Alveolata</taxon>
        <taxon>Dinophyceae</taxon>
        <taxon>Gonyaulacales</taxon>
        <taxon>Pyrocystaceae</taxon>
        <taxon>Alexandrium</taxon>
    </lineage>
</organism>
<sequence>MAEEGLPRCVCKRESAWEEFPPPAEGMCGQDSKGDMLASIVARPREWFPDAFDDSGQVRDDLEHLAPENLRLENIVLIDDERTKFHTGSGDSLQVLRYCKVARYDDIYRDQGLMMNMGGIGARSDKDYRLVKYFVDRPWKSRVNEDPEPPQLHHPEDLLEYKAPEDELPKALLSARRHSMTRAKTAPPGELAKMSERLMRAHHSPSSSCIAELG</sequence>
<dbReference type="EMBL" id="HBGE01014903">
    <property type="protein sequence ID" value="CAD9104015.1"/>
    <property type="molecule type" value="Transcribed_RNA"/>
</dbReference>
<protein>
    <submittedName>
        <fullName evidence="1">Uncharacterized protein</fullName>
    </submittedName>
</protein>
<name>A0A7S1LJ17_ALECA</name>
<accession>A0A7S1LJ17</accession>
<reference evidence="1" key="1">
    <citation type="submission" date="2021-01" db="EMBL/GenBank/DDBJ databases">
        <authorList>
            <person name="Corre E."/>
            <person name="Pelletier E."/>
            <person name="Niang G."/>
            <person name="Scheremetjew M."/>
            <person name="Finn R."/>
            <person name="Kale V."/>
            <person name="Holt S."/>
            <person name="Cochrane G."/>
            <person name="Meng A."/>
            <person name="Brown T."/>
            <person name="Cohen L."/>
        </authorList>
    </citation>
    <scope>NUCLEOTIDE SEQUENCE</scope>
    <source>
        <strain evidence="1">OF101</strain>
    </source>
</reference>
<dbReference type="AlphaFoldDB" id="A0A7S1LJ17"/>